<protein>
    <submittedName>
        <fullName evidence="1">Uncharacterized protein</fullName>
    </submittedName>
</protein>
<organism evidence="1 2">
    <name type="scientific">Micromonospora polyrhachis</name>
    <dbReference type="NCBI Taxonomy" id="1282883"/>
    <lineage>
        <taxon>Bacteria</taxon>
        <taxon>Bacillati</taxon>
        <taxon>Actinomycetota</taxon>
        <taxon>Actinomycetes</taxon>
        <taxon>Micromonosporales</taxon>
        <taxon>Micromonosporaceae</taxon>
        <taxon>Micromonospora</taxon>
    </lineage>
</organism>
<gene>
    <name evidence="1" type="ORF">FHR38_002549</name>
</gene>
<dbReference type="AlphaFoldDB" id="A0A7W7WP44"/>
<comment type="caution">
    <text evidence="1">The sequence shown here is derived from an EMBL/GenBank/DDBJ whole genome shotgun (WGS) entry which is preliminary data.</text>
</comment>
<name>A0A7W7WP44_9ACTN</name>
<evidence type="ECO:0000313" key="1">
    <source>
        <dbReference type="EMBL" id="MBB4958816.1"/>
    </source>
</evidence>
<dbReference type="RefSeq" id="WP_184534847.1">
    <property type="nucleotide sequence ID" value="NZ_JACHJW010000001.1"/>
</dbReference>
<dbReference type="EMBL" id="JACHJW010000001">
    <property type="protein sequence ID" value="MBB4958816.1"/>
    <property type="molecule type" value="Genomic_DNA"/>
</dbReference>
<sequence length="45" mass="5296">MSMINRLRSRRDAARRARAIERALRSTNSPAVRNEILAIAQRQYR</sequence>
<reference evidence="1 2" key="1">
    <citation type="submission" date="2020-08" db="EMBL/GenBank/DDBJ databases">
        <title>Sequencing the genomes of 1000 actinobacteria strains.</title>
        <authorList>
            <person name="Klenk H.-P."/>
        </authorList>
    </citation>
    <scope>NUCLEOTIDE SEQUENCE [LARGE SCALE GENOMIC DNA]</scope>
    <source>
        <strain evidence="1 2">DSM 45886</strain>
    </source>
</reference>
<keyword evidence="2" id="KW-1185">Reference proteome</keyword>
<accession>A0A7W7WP44</accession>
<evidence type="ECO:0000313" key="2">
    <source>
        <dbReference type="Proteomes" id="UP000578819"/>
    </source>
</evidence>
<dbReference type="Proteomes" id="UP000578819">
    <property type="component" value="Unassembled WGS sequence"/>
</dbReference>
<proteinExistence type="predicted"/>